<dbReference type="InterPro" id="IPR000055">
    <property type="entry name" value="Restrct_endonuc_typeI_TRD"/>
</dbReference>
<protein>
    <recommendedName>
        <fullName evidence="4">Type I restriction modification DNA specificity domain-containing protein</fullName>
    </recommendedName>
</protein>
<keyword evidence="3" id="KW-0238">DNA-binding</keyword>
<evidence type="ECO:0000313" key="5">
    <source>
        <dbReference type="EMBL" id="KKN84230.1"/>
    </source>
</evidence>
<name>A0A0F9TT56_9ZZZZ</name>
<dbReference type="GO" id="GO:0009307">
    <property type="term" value="P:DNA restriction-modification system"/>
    <property type="evidence" value="ECO:0007669"/>
    <property type="project" value="UniProtKB-KW"/>
</dbReference>
<dbReference type="GO" id="GO:0003677">
    <property type="term" value="F:DNA binding"/>
    <property type="evidence" value="ECO:0007669"/>
    <property type="project" value="UniProtKB-KW"/>
</dbReference>
<dbReference type="EMBL" id="LAZR01000173">
    <property type="protein sequence ID" value="KKN84230.1"/>
    <property type="molecule type" value="Genomic_DNA"/>
</dbReference>
<dbReference type="CDD" id="cd17246">
    <property type="entry name" value="RMtype1_S_SonII-TRD2-CR2_like"/>
    <property type="match status" value="1"/>
</dbReference>
<sequence>MNRLPKIAKNLQISLPVDWKWLTTEEVSDEIVDCLHSTPKFSDSGKYCIDTTCIEPERILFNKARFVSEEIYQDRIRRLKPQESDILFSREGTIGTTVLVPPNIDICLGQRMMMFRTNKDILSYFFLQVLNSYIFRRQWESLITGTAALHVNIRDIKKLYLPVPPINEQDKIVSILYNLNKIIIITEKVTDYLLNLKRGLMQRLFTEGIGHNEFKETRVGKIPEEWEIQKIGELAIKMKSGGTPLTRIKEYYDNGEIPFVKIEDLSSTRKFLINTRIEITKEGLDNSNAWIVPKNSWLFAIYGSLGEQAINKIEVSTNQAILGIILDRNLGLPEFYYYWFEYWKNQLQRYAITTTQPNLSKQIFEKLKVVKPNIEEQNVITEILSSTDDIIEKEIIYMKNLKIIKKGLMQDLLTGKKRVQIN</sequence>
<comment type="caution">
    <text evidence="5">The sequence shown here is derived from an EMBL/GenBank/DDBJ whole genome shotgun (WGS) entry which is preliminary data.</text>
</comment>
<dbReference type="Gene3D" id="3.90.220.20">
    <property type="entry name" value="DNA methylase specificity domains"/>
    <property type="match status" value="2"/>
</dbReference>
<dbReference type="CDD" id="cd17275">
    <property type="entry name" value="RMtype1_S_MjaORF132P-TRD1-CR1_like"/>
    <property type="match status" value="1"/>
</dbReference>
<evidence type="ECO:0000256" key="3">
    <source>
        <dbReference type="ARBA" id="ARBA00023125"/>
    </source>
</evidence>
<accession>A0A0F9TT56</accession>
<gene>
    <name evidence="5" type="ORF">LCGC14_0290440</name>
</gene>
<dbReference type="Pfam" id="PF01420">
    <property type="entry name" value="Methylase_S"/>
    <property type="match status" value="2"/>
</dbReference>
<dbReference type="PANTHER" id="PTHR30408">
    <property type="entry name" value="TYPE-1 RESTRICTION ENZYME ECOKI SPECIFICITY PROTEIN"/>
    <property type="match status" value="1"/>
</dbReference>
<comment type="similarity">
    <text evidence="1">Belongs to the type-I restriction system S methylase family.</text>
</comment>
<feature type="domain" description="Type I restriction modification DNA specificity" evidence="4">
    <location>
        <begin position="62"/>
        <end position="189"/>
    </location>
</feature>
<dbReference type="AlphaFoldDB" id="A0A0F9TT56"/>
<dbReference type="SUPFAM" id="SSF116734">
    <property type="entry name" value="DNA methylase specificity domain"/>
    <property type="match status" value="2"/>
</dbReference>
<dbReference type="PANTHER" id="PTHR30408:SF12">
    <property type="entry name" value="TYPE I RESTRICTION ENZYME MJAVIII SPECIFICITY SUBUNIT"/>
    <property type="match status" value="1"/>
</dbReference>
<dbReference type="Gene3D" id="1.10.287.1120">
    <property type="entry name" value="Bipartite methylase S protein"/>
    <property type="match status" value="1"/>
</dbReference>
<feature type="domain" description="Type I restriction modification DNA specificity" evidence="4">
    <location>
        <begin position="223"/>
        <end position="395"/>
    </location>
</feature>
<dbReference type="InterPro" id="IPR052021">
    <property type="entry name" value="Type-I_RS_S_subunit"/>
</dbReference>
<reference evidence="5" key="1">
    <citation type="journal article" date="2015" name="Nature">
        <title>Complex archaea that bridge the gap between prokaryotes and eukaryotes.</title>
        <authorList>
            <person name="Spang A."/>
            <person name="Saw J.H."/>
            <person name="Jorgensen S.L."/>
            <person name="Zaremba-Niedzwiedzka K."/>
            <person name="Martijn J."/>
            <person name="Lind A.E."/>
            <person name="van Eijk R."/>
            <person name="Schleper C."/>
            <person name="Guy L."/>
            <person name="Ettema T.J."/>
        </authorList>
    </citation>
    <scope>NUCLEOTIDE SEQUENCE</scope>
</reference>
<proteinExistence type="inferred from homology"/>
<dbReference type="InterPro" id="IPR044946">
    <property type="entry name" value="Restrct_endonuc_typeI_TRD_sf"/>
</dbReference>
<evidence type="ECO:0000256" key="1">
    <source>
        <dbReference type="ARBA" id="ARBA00010923"/>
    </source>
</evidence>
<keyword evidence="2" id="KW-0680">Restriction system</keyword>
<evidence type="ECO:0000259" key="4">
    <source>
        <dbReference type="Pfam" id="PF01420"/>
    </source>
</evidence>
<organism evidence="5">
    <name type="scientific">marine sediment metagenome</name>
    <dbReference type="NCBI Taxonomy" id="412755"/>
    <lineage>
        <taxon>unclassified sequences</taxon>
        <taxon>metagenomes</taxon>
        <taxon>ecological metagenomes</taxon>
    </lineage>
</organism>
<evidence type="ECO:0000256" key="2">
    <source>
        <dbReference type="ARBA" id="ARBA00022747"/>
    </source>
</evidence>